<dbReference type="AlphaFoldDB" id="A0A4R8J0G9"/>
<keyword evidence="2" id="KW-0732">Signal</keyword>
<keyword evidence="1" id="KW-0472">Membrane</keyword>
<feature type="signal peptide" evidence="2">
    <location>
        <begin position="1"/>
        <end position="32"/>
    </location>
</feature>
<dbReference type="Pfam" id="PF04955">
    <property type="entry name" value="HupE_UreJ"/>
    <property type="match status" value="1"/>
</dbReference>
<feature type="transmembrane region" description="Helical" evidence="1">
    <location>
        <begin position="195"/>
        <end position="213"/>
    </location>
</feature>
<keyword evidence="1" id="KW-1133">Transmembrane helix</keyword>
<sequence length="217" mass="22220">MSTVNTFQNNSLRGKLAVIGAFLLTVSSPAFAHHPMGGMTPETFGQGLMSGLGHPIIGLDHFAFLVIAILLACALKGSARYLVPIAFIGATIGGTVLHLGAANIPMAETLIALTVVIGGVLAVTRHYLGAIVLSSVFVLSGVLHGYAYGEAIVGAETTPLLAYLAGFAAIQYALIAGGVYGLEKIAAHSEKVRGIVARVGSVAAFLTGGLFFVQSLT</sequence>
<feature type="transmembrane region" description="Helical" evidence="1">
    <location>
        <begin position="56"/>
        <end position="74"/>
    </location>
</feature>
<accession>A0A4R8J0G9</accession>
<keyword evidence="1" id="KW-0812">Transmembrane</keyword>
<keyword evidence="4" id="KW-1185">Reference proteome</keyword>
<dbReference type="Proteomes" id="UP000294914">
    <property type="component" value="Unassembled WGS sequence"/>
</dbReference>
<comment type="caution">
    <text evidence="3">The sequence shown here is derived from an EMBL/GenBank/DDBJ whole genome shotgun (WGS) entry which is preliminary data.</text>
</comment>
<protein>
    <submittedName>
        <fullName evidence="3">Urease accessory protein</fullName>
    </submittedName>
</protein>
<evidence type="ECO:0000313" key="3">
    <source>
        <dbReference type="EMBL" id="TDY03649.1"/>
    </source>
</evidence>
<reference evidence="3 4" key="1">
    <citation type="submission" date="2019-03" db="EMBL/GenBank/DDBJ databases">
        <title>Genomic Encyclopedia of Type Strains, Phase IV (KMG-IV): sequencing the most valuable type-strain genomes for metagenomic binning, comparative biology and taxonomic classification.</title>
        <authorList>
            <person name="Goeker M."/>
        </authorList>
    </citation>
    <scope>NUCLEOTIDE SEQUENCE [LARGE SCALE GENOMIC DNA]</scope>
    <source>
        <strain evidence="3 4">DSM 16326</strain>
    </source>
</reference>
<feature type="transmembrane region" description="Helical" evidence="1">
    <location>
        <begin position="130"/>
        <end position="148"/>
    </location>
</feature>
<dbReference type="RefSeq" id="WP_134080242.1">
    <property type="nucleotide sequence ID" value="NZ_SOQX01000001.1"/>
</dbReference>
<evidence type="ECO:0000256" key="2">
    <source>
        <dbReference type="SAM" id="SignalP"/>
    </source>
</evidence>
<dbReference type="InterPro" id="IPR007038">
    <property type="entry name" value="HupE_UreJ"/>
</dbReference>
<organism evidence="3 4">
    <name type="scientific">Thiohalophilus thiocyanatoxydans</name>
    <dbReference type="NCBI Taxonomy" id="381308"/>
    <lineage>
        <taxon>Bacteria</taxon>
        <taxon>Pseudomonadati</taxon>
        <taxon>Pseudomonadota</taxon>
        <taxon>Gammaproteobacteria</taxon>
        <taxon>Thiohalomonadales</taxon>
        <taxon>Thiohalophilaceae</taxon>
        <taxon>Thiohalophilus</taxon>
    </lineage>
</organism>
<feature type="transmembrane region" description="Helical" evidence="1">
    <location>
        <begin position="81"/>
        <end position="100"/>
    </location>
</feature>
<feature type="transmembrane region" description="Helical" evidence="1">
    <location>
        <begin position="106"/>
        <end position="123"/>
    </location>
</feature>
<evidence type="ECO:0000256" key="1">
    <source>
        <dbReference type="SAM" id="Phobius"/>
    </source>
</evidence>
<proteinExistence type="predicted"/>
<name>A0A4R8J0G9_9GAMM</name>
<dbReference type="EMBL" id="SOQX01000001">
    <property type="protein sequence ID" value="TDY03649.1"/>
    <property type="molecule type" value="Genomic_DNA"/>
</dbReference>
<dbReference type="OrthoDB" id="9808192at2"/>
<feature type="transmembrane region" description="Helical" evidence="1">
    <location>
        <begin position="160"/>
        <end position="183"/>
    </location>
</feature>
<feature type="chain" id="PRO_5020507205" evidence="2">
    <location>
        <begin position="33"/>
        <end position="217"/>
    </location>
</feature>
<evidence type="ECO:0000313" key="4">
    <source>
        <dbReference type="Proteomes" id="UP000294914"/>
    </source>
</evidence>
<gene>
    <name evidence="3" type="ORF">EDC23_0018</name>
</gene>